<dbReference type="GO" id="GO:0031012">
    <property type="term" value="C:extracellular matrix"/>
    <property type="evidence" value="ECO:0007669"/>
    <property type="project" value="InterPro"/>
</dbReference>
<dbReference type="Pfam" id="PF00413">
    <property type="entry name" value="Peptidase_M10"/>
    <property type="match status" value="1"/>
</dbReference>
<dbReference type="GO" id="GO:0006508">
    <property type="term" value="P:proteolysis"/>
    <property type="evidence" value="ECO:0007669"/>
    <property type="project" value="UniProtKB-KW"/>
</dbReference>
<evidence type="ECO:0000256" key="2">
    <source>
        <dbReference type="ARBA" id="ARBA00022670"/>
    </source>
</evidence>
<feature type="signal peptide" evidence="16">
    <location>
        <begin position="1"/>
        <end position="25"/>
    </location>
</feature>
<dbReference type="InterPro" id="IPR000585">
    <property type="entry name" value="Hemopexin-like_dom"/>
</dbReference>
<keyword evidence="3 11" id="KW-0479">Metal-binding</keyword>
<dbReference type="InterPro" id="IPR033739">
    <property type="entry name" value="M10A_MMP"/>
</dbReference>
<feature type="binding site" evidence="12">
    <location>
        <position position="243"/>
    </location>
    <ligand>
        <name>Zn(2+)</name>
        <dbReference type="ChEBI" id="CHEBI:29105"/>
        <label>2</label>
        <note>catalytic</note>
    </ligand>
</feature>
<evidence type="ECO:0000256" key="10">
    <source>
        <dbReference type="PIRSR" id="PIRSR001191-1"/>
    </source>
</evidence>
<dbReference type="PIRSF" id="PIRSF001191">
    <property type="entry name" value="Peptidase_M10A_matrix"/>
    <property type="match status" value="1"/>
</dbReference>
<dbReference type="SUPFAM" id="SSF47090">
    <property type="entry name" value="PGBD-like"/>
    <property type="match status" value="1"/>
</dbReference>
<evidence type="ECO:0000256" key="15">
    <source>
        <dbReference type="SAM" id="MobiDB-lite"/>
    </source>
</evidence>
<dbReference type="GO" id="GO:0008270">
    <property type="term" value="F:zinc ion binding"/>
    <property type="evidence" value="ECO:0007669"/>
    <property type="project" value="InterPro"/>
</dbReference>
<comment type="cofactor">
    <cofactor evidence="12">
        <name>Ca(2+)</name>
        <dbReference type="ChEBI" id="CHEBI:29108"/>
    </cofactor>
    <text evidence="12">Can bind about 5 Ca(2+) ions per subunit.</text>
</comment>
<dbReference type="STRING" id="623744.A0A553PYD3"/>
<comment type="caution">
    <text evidence="18">The sequence shown here is derived from an EMBL/GenBank/DDBJ whole genome shotgun (WGS) entry which is preliminary data.</text>
</comment>
<feature type="binding site" evidence="12">
    <location>
        <position position="176"/>
    </location>
    <ligand>
        <name>Ca(2+)</name>
        <dbReference type="ChEBI" id="CHEBI:29108"/>
        <label>2</label>
    </ligand>
</feature>
<sequence length="544" mass="60801">MGFPGFPVLVYLGCGVFVFVSLVHSSPVKDQYSRGVDWLSRYGYLPAPDPRTGLLQSKAGIEQAIKEMQRFAGLRETGNLDSETLQLMNTPRCSLPDIISSADMLKKRRRKRRYATTGLRWKKSELTWSLQNYPSLSPFLKPTAVETLMAYALKAWSDVTNLKFHPSSRGDEDRADIRISFARSLHDDGYPFDGKGGTLAHAFFPGDSDCEFDDSGTDLFAVAVHEFGHALGLSHSSSLPSIMRPYYQGAVGNVDLYSLPEDDREAIQSIYAVLKEDKLNPIAKYPNISPSQTTEPSSSSQSASSVSPYFWRIQRSGSLVSLRPALIKNFWIGLPPGTERIDAIYERKADSRIIFFIGSQYWAFKDTVALSGYPRPLSDWGLVTSDGRKVSRVDAAFVWAHNGKTYIFSAGEFWRFSEAPQTDMQRPDAGYPRNSALWKGAPSTPDDVITWGDGDAYFFKNNSYWILKSGGLDQDTVSHRSTALDWMMCPEATPTKSAEDPQRRRKDERCVCNGASPTGASAWMLFFSTFLLHAGFRRLGLLVF</sequence>
<gene>
    <name evidence="18" type="ORF">DNTS_007593</name>
</gene>
<dbReference type="SMART" id="SM00235">
    <property type="entry name" value="ZnMc"/>
    <property type="match status" value="1"/>
</dbReference>
<evidence type="ECO:0000256" key="12">
    <source>
        <dbReference type="PIRSR" id="PIRSR621190-2"/>
    </source>
</evidence>
<dbReference type="EMBL" id="SRMA01026543">
    <property type="protein sequence ID" value="TRY82689.1"/>
    <property type="molecule type" value="Genomic_DNA"/>
</dbReference>
<evidence type="ECO:0000256" key="8">
    <source>
        <dbReference type="ARBA" id="ARBA00023049"/>
    </source>
</evidence>
<evidence type="ECO:0000256" key="16">
    <source>
        <dbReference type="SAM" id="SignalP"/>
    </source>
</evidence>
<dbReference type="CDD" id="cd04278">
    <property type="entry name" value="ZnMc_MMP"/>
    <property type="match status" value="1"/>
</dbReference>
<evidence type="ECO:0000256" key="13">
    <source>
        <dbReference type="PIRSR" id="PIRSR621190-4"/>
    </source>
</evidence>
<dbReference type="PRINTS" id="PR00138">
    <property type="entry name" value="MATRIXIN"/>
</dbReference>
<dbReference type="OrthoDB" id="406838at2759"/>
<evidence type="ECO:0000256" key="6">
    <source>
        <dbReference type="ARBA" id="ARBA00022833"/>
    </source>
</evidence>
<dbReference type="PROSITE" id="PS51642">
    <property type="entry name" value="HEMOPEXIN_2"/>
    <property type="match status" value="2"/>
</dbReference>
<feature type="region of interest" description="Disordered" evidence="15">
    <location>
        <begin position="285"/>
        <end position="304"/>
    </location>
</feature>
<dbReference type="InterPro" id="IPR021190">
    <property type="entry name" value="Pept_M10A"/>
</dbReference>
<feature type="binding site" description="in inhibited form" evidence="12">
    <location>
        <position position="93"/>
    </location>
    <ligand>
        <name>Zn(2+)</name>
        <dbReference type="ChEBI" id="CHEBI:29105"/>
        <label>2</label>
        <note>catalytic</note>
    </ligand>
</feature>
<evidence type="ECO:0000256" key="5">
    <source>
        <dbReference type="ARBA" id="ARBA00022801"/>
    </source>
</evidence>
<dbReference type="Pfam" id="PF01471">
    <property type="entry name" value="PG_binding_1"/>
    <property type="match status" value="1"/>
</dbReference>
<dbReference type="Pfam" id="PF00045">
    <property type="entry name" value="Hemopexin"/>
    <property type="match status" value="2"/>
</dbReference>
<feature type="repeat" description="Hemopexin" evidence="14">
    <location>
        <begin position="390"/>
        <end position="442"/>
    </location>
</feature>
<protein>
    <recommendedName>
        <fullName evidence="17">Peptidase metallopeptidase domain-containing protein</fullName>
    </recommendedName>
</protein>
<dbReference type="GO" id="GO:0030574">
    <property type="term" value="P:collagen catabolic process"/>
    <property type="evidence" value="ECO:0007669"/>
    <property type="project" value="TreeGrafter"/>
</dbReference>
<organism evidence="18 19">
    <name type="scientific">Danionella cerebrum</name>
    <dbReference type="NCBI Taxonomy" id="2873325"/>
    <lineage>
        <taxon>Eukaryota</taxon>
        <taxon>Metazoa</taxon>
        <taxon>Chordata</taxon>
        <taxon>Craniata</taxon>
        <taxon>Vertebrata</taxon>
        <taxon>Euteleostomi</taxon>
        <taxon>Actinopterygii</taxon>
        <taxon>Neopterygii</taxon>
        <taxon>Teleostei</taxon>
        <taxon>Ostariophysi</taxon>
        <taxon>Cypriniformes</taxon>
        <taxon>Danionidae</taxon>
        <taxon>Danioninae</taxon>
        <taxon>Danionella</taxon>
    </lineage>
</organism>
<proteinExistence type="inferred from homology"/>
<feature type="chain" id="PRO_5021801672" description="Peptidase metallopeptidase domain-containing protein" evidence="16">
    <location>
        <begin position="26"/>
        <end position="544"/>
    </location>
</feature>
<evidence type="ECO:0000256" key="4">
    <source>
        <dbReference type="ARBA" id="ARBA00022737"/>
    </source>
</evidence>
<dbReference type="InterPro" id="IPR001818">
    <property type="entry name" value="Pept_M10_metallopeptidase"/>
</dbReference>
<name>A0A553PYD3_9TELE</name>
<dbReference type="PANTHER" id="PTHR10201">
    <property type="entry name" value="MATRIX METALLOPROTEINASE"/>
    <property type="match status" value="1"/>
</dbReference>
<feature type="binding site" evidence="12">
    <location>
        <position position="188"/>
    </location>
    <ligand>
        <name>Zn(2+)</name>
        <dbReference type="ChEBI" id="CHEBI:29105"/>
        <label>1</label>
    </ligand>
</feature>
<evidence type="ECO:0000313" key="19">
    <source>
        <dbReference type="Proteomes" id="UP000316079"/>
    </source>
</evidence>
<feature type="binding site" evidence="12">
    <location>
        <position position="342"/>
    </location>
    <ligand>
        <name>Ca(2+)</name>
        <dbReference type="ChEBI" id="CHEBI:29108"/>
        <label>4</label>
    </ligand>
</feature>
<keyword evidence="16" id="KW-0732">Signal</keyword>
<keyword evidence="8" id="KW-0482">Metalloprotease</keyword>
<comment type="similarity">
    <text evidence="1">Belongs to the peptidase M10A family.</text>
</comment>
<reference evidence="18 19" key="1">
    <citation type="journal article" date="2019" name="Sci. Data">
        <title>Hybrid genome assembly and annotation of Danionella translucida.</title>
        <authorList>
            <person name="Kadobianskyi M."/>
            <person name="Schulze L."/>
            <person name="Schuelke M."/>
            <person name="Judkewitz B."/>
        </authorList>
    </citation>
    <scope>NUCLEOTIDE SEQUENCE [LARGE SCALE GENOMIC DNA]</scope>
    <source>
        <strain evidence="18 19">Bolton</strain>
    </source>
</reference>
<keyword evidence="5" id="KW-0378">Hydrolase</keyword>
<feature type="domain" description="Peptidase metallopeptidase" evidence="17">
    <location>
        <begin position="117"/>
        <end position="273"/>
    </location>
</feature>
<dbReference type="GO" id="GO:0004222">
    <property type="term" value="F:metalloendopeptidase activity"/>
    <property type="evidence" value="ECO:0007669"/>
    <property type="project" value="InterPro"/>
</dbReference>
<dbReference type="SUPFAM" id="SSF55486">
    <property type="entry name" value="Metalloproteases ('zincins'), catalytic domain"/>
    <property type="match status" value="1"/>
</dbReference>
<evidence type="ECO:0000259" key="17">
    <source>
        <dbReference type="SMART" id="SM00235"/>
    </source>
</evidence>
<feature type="binding site" evidence="12">
    <location>
        <position position="186"/>
    </location>
    <ligand>
        <name>Zn(2+)</name>
        <dbReference type="ChEBI" id="CHEBI:29105"/>
        <label>1</label>
    </ligand>
</feature>
<comment type="cofactor">
    <cofactor evidence="12">
        <name>Zn(2+)</name>
        <dbReference type="ChEBI" id="CHEBI:29105"/>
    </cofactor>
    <text evidence="12">Binds 2 Zn(2+) ions per subunit.</text>
</comment>
<dbReference type="SUPFAM" id="SSF50923">
    <property type="entry name" value="Hemopexin-like domain"/>
    <property type="match status" value="1"/>
</dbReference>
<dbReference type="Gene3D" id="3.40.390.10">
    <property type="entry name" value="Collagenase (Catalytic Domain)"/>
    <property type="match status" value="1"/>
</dbReference>
<feature type="active site" evidence="10">
    <location>
        <position position="226"/>
    </location>
</feature>
<keyword evidence="7 12" id="KW-0106">Calcium</keyword>
<feature type="binding site" evidence="12">
    <location>
        <position position="209"/>
    </location>
    <ligand>
        <name>Ca(2+)</name>
        <dbReference type="ChEBI" id="CHEBI:29108"/>
        <label>2</label>
    </ligand>
</feature>
<dbReference type="PANTHER" id="PTHR10201:SF287">
    <property type="entry name" value="MATRIX METALLOPEPTIDASE 25B-RELATED"/>
    <property type="match status" value="1"/>
</dbReference>
<feature type="binding site" evidence="12">
    <location>
        <position position="193"/>
    </location>
    <ligand>
        <name>Ca(2+)</name>
        <dbReference type="ChEBI" id="CHEBI:29108"/>
        <label>3</label>
    </ligand>
</feature>
<feature type="repeat" description="Hemopexin" evidence="14">
    <location>
        <begin position="338"/>
        <end position="384"/>
    </location>
</feature>
<dbReference type="Proteomes" id="UP000316079">
    <property type="component" value="Unassembled WGS sequence"/>
</dbReference>
<evidence type="ECO:0000256" key="14">
    <source>
        <dbReference type="PROSITE-ProRule" id="PRU01011"/>
    </source>
</evidence>
<keyword evidence="9" id="KW-0865">Zymogen</keyword>
<keyword evidence="19" id="KW-1185">Reference proteome</keyword>
<dbReference type="Gene3D" id="2.110.10.10">
    <property type="entry name" value="Hemopexin-like domain"/>
    <property type="match status" value="1"/>
</dbReference>
<dbReference type="CDD" id="cd00094">
    <property type="entry name" value="HX"/>
    <property type="match status" value="1"/>
</dbReference>
<dbReference type="GO" id="GO:0005615">
    <property type="term" value="C:extracellular space"/>
    <property type="evidence" value="ECO:0007669"/>
    <property type="project" value="TreeGrafter"/>
</dbReference>
<dbReference type="GO" id="GO:0030198">
    <property type="term" value="P:extracellular matrix organization"/>
    <property type="evidence" value="ECO:0007669"/>
    <property type="project" value="TreeGrafter"/>
</dbReference>
<keyword evidence="4" id="KW-0677">Repeat</keyword>
<accession>A0A553PYD3</accession>
<feature type="binding site" evidence="12">
    <location>
        <position position="214"/>
    </location>
    <ligand>
        <name>Ca(2+)</name>
        <dbReference type="ChEBI" id="CHEBI:29108"/>
        <label>1</label>
    </ligand>
</feature>
<evidence type="ECO:0000256" key="7">
    <source>
        <dbReference type="ARBA" id="ARBA00022837"/>
    </source>
</evidence>
<keyword evidence="6 11" id="KW-0862">Zinc</keyword>
<dbReference type="InterPro" id="IPR006026">
    <property type="entry name" value="Peptidase_Metallo"/>
</dbReference>
<dbReference type="AlphaFoldDB" id="A0A553PYD3"/>
<dbReference type="InterPro" id="IPR002477">
    <property type="entry name" value="Peptidoglycan-bd-like"/>
</dbReference>
<evidence type="ECO:0000256" key="3">
    <source>
        <dbReference type="ARBA" id="ARBA00022723"/>
    </source>
</evidence>
<feature type="binding site" evidence="11">
    <location>
        <position position="235"/>
    </location>
    <ligand>
        <name>Zn(2+)</name>
        <dbReference type="ChEBI" id="CHEBI:29105"/>
        <label>2</label>
        <note>catalytic</note>
    </ligand>
</feature>
<feature type="binding site" evidence="12">
    <location>
        <position position="396"/>
    </location>
    <ligand>
        <name>Ca(2+)</name>
        <dbReference type="ChEBI" id="CHEBI:29108"/>
        <label>5</label>
    </ligand>
</feature>
<feature type="binding site" evidence="11">
    <location>
        <position position="225"/>
    </location>
    <ligand>
        <name>Zn(2+)</name>
        <dbReference type="ChEBI" id="CHEBI:29105"/>
        <label>2</label>
        <note>catalytic</note>
    </ligand>
</feature>
<evidence type="ECO:0000256" key="11">
    <source>
        <dbReference type="PIRSR" id="PIRSR001191-2"/>
    </source>
</evidence>
<feature type="modified residue" description="Phosphotyrosine; by PKDCC" evidence="13">
    <location>
        <position position="373"/>
    </location>
</feature>
<feature type="binding site" evidence="12">
    <location>
        <position position="446"/>
    </location>
    <ligand>
        <name>Ca(2+)</name>
        <dbReference type="ChEBI" id="CHEBI:29108"/>
        <label>4</label>
    </ligand>
</feature>
<keyword evidence="2" id="KW-0645">Protease</keyword>
<dbReference type="InterPro" id="IPR024079">
    <property type="entry name" value="MetalloPept_cat_dom_sf"/>
</dbReference>
<evidence type="ECO:0000256" key="9">
    <source>
        <dbReference type="ARBA" id="ARBA00023145"/>
    </source>
</evidence>
<dbReference type="InterPro" id="IPR036375">
    <property type="entry name" value="Hemopexin-like_dom_sf"/>
</dbReference>
<feature type="binding site" evidence="11">
    <location>
        <position position="229"/>
    </location>
    <ligand>
        <name>Zn(2+)</name>
        <dbReference type="ChEBI" id="CHEBI:29105"/>
        <label>2</label>
        <note>catalytic</note>
    </ligand>
</feature>
<evidence type="ECO:0000313" key="18">
    <source>
        <dbReference type="EMBL" id="TRY82689.1"/>
    </source>
</evidence>
<feature type="binding site" evidence="12">
    <location>
        <position position="201"/>
    </location>
    <ligand>
        <name>Zn(2+)</name>
        <dbReference type="ChEBI" id="CHEBI:29105"/>
        <label>1</label>
    </ligand>
</feature>
<dbReference type="InterPro" id="IPR018487">
    <property type="entry name" value="Hemopexin-like_repeat"/>
</dbReference>
<evidence type="ECO:0000256" key="1">
    <source>
        <dbReference type="ARBA" id="ARBA00010370"/>
    </source>
</evidence>
<feature type="binding site" evidence="12">
    <location>
        <position position="213"/>
    </location>
    <ligand>
        <name>Ca(2+)</name>
        <dbReference type="ChEBI" id="CHEBI:29108"/>
        <label>3</label>
    </ligand>
</feature>
<dbReference type="SMART" id="SM00120">
    <property type="entry name" value="HX"/>
    <property type="match status" value="3"/>
</dbReference>
<feature type="compositionally biased region" description="Low complexity" evidence="15">
    <location>
        <begin position="289"/>
        <end position="304"/>
    </location>
</feature>
<feature type="binding site" evidence="12">
    <location>
        <position position="448"/>
    </location>
    <ligand>
        <name>Ca(2+)</name>
        <dbReference type="ChEBI" id="CHEBI:29108"/>
        <label>5</label>
    </ligand>
</feature>
<feature type="binding site" evidence="12">
    <location>
        <position position="194"/>
    </location>
    <ligand>
        <name>Ca(2+)</name>
        <dbReference type="ChEBI" id="CHEBI:29108"/>
        <label>3</label>
    </ligand>
</feature>
<dbReference type="InterPro" id="IPR036365">
    <property type="entry name" value="PGBD-like_sf"/>
</dbReference>